<protein>
    <submittedName>
        <fullName evidence="2">Cupin domain protein</fullName>
    </submittedName>
</protein>
<dbReference type="STRING" id="1190417.SAMN05660690_3594"/>
<dbReference type="InterPro" id="IPR053146">
    <property type="entry name" value="QDO-like"/>
</dbReference>
<dbReference type="EMBL" id="FMZF01000005">
    <property type="protein sequence ID" value="SDD15825.1"/>
    <property type="molecule type" value="Genomic_DNA"/>
</dbReference>
<dbReference type="PANTHER" id="PTHR36440">
    <property type="entry name" value="PUTATIVE (AFU_ORTHOLOGUE AFUA_8G07350)-RELATED"/>
    <property type="match status" value="1"/>
</dbReference>
<dbReference type="InterPro" id="IPR014710">
    <property type="entry name" value="RmlC-like_jellyroll"/>
</dbReference>
<dbReference type="OrthoDB" id="5243731at2"/>
<evidence type="ECO:0000313" key="2">
    <source>
        <dbReference type="EMBL" id="SDD15825.1"/>
    </source>
</evidence>
<name>A0A1G6SI77_9ACTN</name>
<dbReference type="SUPFAM" id="SSF51182">
    <property type="entry name" value="RmlC-like cupins"/>
    <property type="match status" value="1"/>
</dbReference>
<dbReference type="Gene3D" id="2.60.120.10">
    <property type="entry name" value="Jelly Rolls"/>
    <property type="match status" value="1"/>
</dbReference>
<evidence type="ECO:0000313" key="3">
    <source>
        <dbReference type="Proteomes" id="UP000199416"/>
    </source>
</evidence>
<dbReference type="AlphaFoldDB" id="A0A1G6SI77"/>
<reference evidence="3" key="1">
    <citation type="submission" date="2016-10" db="EMBL/GenBank/DDBJ databases">
        <authorList>
            <person name="Varghese N."/>
            <person name="Submissions S."/>
        </authorList>
    </citation>
    <scope>NUCLEOTIDE SEQUENCE [LARGE SCALE GENOMIC DNA]</scope>
    <source>
        <strain evidence="3">DSM 45421</strain>
    </source>
</reference>
<sequence length="156" mass="17175">MSHPEPGLVQVRTLADHPMVGSGAAALRMVATGAVTAGRFGLVEYRLAPHSPGAAPHFHRTFSESFYVLSGELTLHADRRWQPYGPGDFALAAEHGVHGFRNDSDEPVSFLILFTPGIARERFFAETAELRRSGRTLSAEERAAFYARHDQVMVEE</sequence>
<keyword evidence="3" id="KW-1185">Reference proteome</keyword>
<feature type="domain" description="Cupin type-2" evidence="1">
    <location>
        <begin position="45"/>
        <end position="113"/>
    </location>
</feature>
<organism evidence="2 3">
    <name type="scientific">Geodermatophilus telluris</name>
    <dbReference type="NCBI Taxonomy" id="1190417"/>
    <lineage>
        <taxon>Bacteria</taxon>
        <taxon>Bacillati</taxon>
        <taxon>Actinomycetota</taxon>
        <taxon>Actinomycetes</taxon>
        <taxon>Geodermatophilales</taxon>
        <taxon>Geodermatophilaceae</taxon>
        <taxon>Geodermatophilus</taxon>
    </lineage>
</organism>
<dbReference type="InterPro" id="IPR011051">
    <property type="entry name" value="RmlC_Cupin_sf"/>
</dbReference>
<proteinExistence type="predicted"/>
<dbReference type="PANTHER" id="PTHR36440:SF1">
    <property type="entry name" value="PUTATIVE (AFU_ORTHOLOGUE AFUA_8G07350)-RELATED"/>
    <property type="match status" value="1"/>
</dbReference>
<dbReference type="InterPro" id="IPR013096">
    <property type="entry name" value="Cupin_2"/>
</dbReference>
<accession>A0A1G6SI77</accession>
<dbReference type="RefSeq" id="WP_091367318.1">
    <property type="nucleotide sequence ID" value="NZ_FMZF01000005.1"/>
</dbReference>
<gene>
    <name evidence="2" type="ORF">SAMN05660690_3594</name>
</gene>
<evidence type="ECO:0000259" key="1">
    <source>
        <dbReference type="Pfam" id="PF07883"/>
    </source>
</evidence>
<dbReference type="Pfam" id="PF07883">
    <property type="entry name" value="Cupin_2"/>
    <property type="match status" value="1"/>
</dbReference>
<dbReference type="Proteomes" id="UP000199416">
    <property type="component" value="Unassembled WGS sequence"/>
</dbReference>